<accession>A0A7J6LNX3</accession>
<dbReference type="PANTHER" id="PTHR24301">
    <property type="entry name" value="THROMBOXANE-A SYNTHASE"/>
    <property type="match status" value="1"/>
</dbReference>
<dbReference type="EMBL" id="JABANN010000372">
    <property type="protein sequence ID" value="KAF4660907.1"/>
    <property type="molecule type" value="Genomic_DNA"/>
</dbReference>
<evidence type="ECO:0008006" key="3">
    <source>
        <dbReference type="Google" id="ProtNLM"/>
    </source>
</evidence>
<sequence>MLSALSAGMDPEILSIVRRYAPRAVGGGAVLLVSMCVAKLIHTFIKSIKPVPFPGPKGVPFFGMALQLDQTKALACMRVWNKQYGKTIGFRVFSTPYVVTQKPETIRQLMKDRVKGYHMRQFNALNLLPRSGVFLSEGDHWRLNRKAAEPALSESSADSMVPTMTQMAKRMVNIVATLADSSGVIEDWVPHQWFRRCTLDFTVATHFGKDYNLQNTL</sequence>
<proteinExistence type="predicted"/>
<dbReference type="GO" id="GO:0020037">
    <property type="term" value="F:heme binding"/>
    <property type="evidence" value="ECO:0007669"/>
    <property type="project" value="InterPro"/>
</dbReference>
<dbReference type="GO" id="GO:0004497">
    <property type="term" value="F:monooxygenase activity"/>
    <property type="evidence" value="ECO:0007669"/>
    <property type="project" value="InterPro"/>
</dbReference>
<dbReference type="Proteomes" id="UP000572268">
    <property type="component" value="Unassembled WGS sequence"/>
</dbReference>
<comment type="caution">
    <text evidence="1">The sequence shown here is derived from an EMBL/GenBank/DDBJ whole genome shotgun (WGS) entry which is preliminary data.</text>
</comment>
<protein>
    <recommendedName>
        <fullName evidence="3">Cytochrome P450-dit2</fullName>
    </recommendedName>
</protein>
<reference evidence="1 2" key="1">
    <citation type="submission" date="2020-04" db="EMBL/GenBank/DDBJ databases">
        <title>Perkinsus olseni comparative genomics.</title>
        <authorList>
            <person name="Bogema D.R."/>
        </authorList>
    </citation>
    <scope>NUCLEOTIDE SEQUENCE [LARGE SCALE GENOMIC DNA]</scope>
    <source>
        <strain evidence="1">ATCC PRA-31</strain>
    </source>
</reference>
<dbReference type="GO" id="GO:0005506">
    <property type="term" value="F:iron ion binding"/>
    <property type="evidence" value="ECO:0007669"/>
    <property type="project" value="InterPro"/>
</dbReference>
<dbReference type="GO" id="GO:0016705">
    <property type="term" value="F:oxidoreductase activity, acting on paired donors, with incorporation or reduction of molecular oxygen"/>
    <property type="evidence" value="ECO:0007669"/>
    <property type="project" value="InterPro"/>
</dbReference>
<organism evidence="1 2">
    <name type="scientific">Perkinsus olseni</name>
    <name type="common">Perkinsus atlanticus</name>
    <dbReference type="NCBI Taxonomy" id="32597"/>
    <lineage>
        <taxon>Eukaryota</taxon>
        <taxon>Sar</taxon>
        <taxon>Alveolata</taxon>
        <taxon>Perkinsozoa</taxon>
        <taxon>Perkinsea</taxon>
        <taxon>Perkinsida</taxon>
        <taxon>Perkinsidae</taxon>
        <taxon>Perkinsus</taxon>
    </lineage>
</organism>
<dbReference type="SUPFAM" id="SSF48264">
    <property type="entry name" value="Cytochrome P450"/>
    <property type="match status" value="1"/>
</dbReference>
<dbReference type="Gene3D" id="1.10.630.10">
    <property type="entry name" value="Cytochrome P450"/>
    <property type="match status" value="1"/>
</dbReference>
<dbReference type="Pfam" id="PF00067">
    <property type="entry name" value="p450"/>
    <property type="match status" value="1"/>
</dbReference>
<dbReference type="PANTHER" id="PTHR24301:SF2">
    <property type="entry name" value="THROMBOXANE-A SYNTHASE"/>
    <property type="match status" value="1"/>
</dbReference>
<name>A0A7J6LNX3_PEROL</name>
<dbReference type="InterPro" id="IPR036396">
    <property type="entry name" value="Cyt_P450_sf"/>
</dbReference>
<dbReference type="InterPro" id="IPR001128">
    <property type="entry name" value="Cyt_P450"/>
</dbReference>
<feature type="non-terminal residue" evidence="1">
    <location>
        <position position="1"/>
    </location>
</feature>
<gene>
    <name evidence="1" type="ORF">FOL46_005943</name>
</gene>
<evidence type="ECO:0000313" key="1">
    <source>
        <dbReference type="EMBL" id="KAF4660907.1"/>
    </source>
</evidence>
<evidence type="ECO:0000313" key="2">
    <source>
        <dbReference type="Proteomes" id="UP000572268"/>
    </source>
</evidence>
<dbReference type="AlphaFoldDB" id="A0A7J6LNX3"/>